<name>A0ABM9I7C8_9GAMM</name>
<dbReference type="RefSeq" id="WP_156912675.1">
    <property type="nucleotide sequence ID" value="NZ_OX458333.1"/>
</dbReference>
<sequence>MAPNSRIDAVWYDTRESGRYNVSRLYYAYSWDGGVTWSKNVPVSQPFDTTIGNPHASLKIGDYSTLVSRRDGASVAYTATFNGEQDVYYLNVFPDCNENGLSDVLDIEQGRAADADANHIPDSCETTPLAGDLDGDGDIDRLDIDLILAARNQPTSGPDDPRDIDNNGTIDALDARKLTLSCTRPRCATE</sequence>
<evidence type="ECO:0000313" key="1">
    <source>
        <dbReference type="EMBL" id="CAI8937376.1"/>
    </source>
</evidence>
<accession>A0ABM9I7C8</accession>
<dbReference type="Gene3D" id="1.10.1330.10">
    <property type="entry name" value="Dockerin domain"/>
    <property type="match status" value="1"/>
</dbReference>
<dbReference type="InterPro" id="IPR018247">
    <property type="entry name" value="EF_Hand_1_Ca_BS"/>
</dbReference>
<evidence type="ECO:0008006" key="3">
    <source>
        <dbReference type="Google" id="ProtNLM"/>
    </source>
</evidence>
<dbReference type="SUPFAM" id="SSF50939">
    <property type="entry name" value="Sialidases"/>
    <property type="match status" value="1"/>
</dbReference>
<gene>
    <name evidence="1" type="ORF">MSZNOR_4169</name>
</gene>
<reference evidence="1 2" key="1">
    <citation type="submission" date="2023-03" db="EMBL/GenBank/DDBJ databases">
        <authorList>
            <person name="Pearce D."/>
        </authorList>
    </citation>
    <scope>NUCLEOTIDE SEQUENCE [LARGE SCALE GENOMIC DNA]</scope>
    <source>
        <strain evidence="1">Msz</strain>
    </source>
</reference>
<dbReference type="Proteomes" id="UP001162030">
    <property type="component" value="Chromosome"/>
</dbReference>
<protein>
    <recommendedName>
        <fullName evidence="3">Dockerin domain-containing protein</fullName>
    </recommendedName>
</protein>
<dbReference type="PROSITE" id="PS00018">
    <property type="entry name" value="EF_HAND_1"/>
    <property type="match status" value="1"/>
</dbReference>
<proteinExistence type="predicted"/>
<organism evidence="1 2">
    <name type="scientific">Methylocaldum szegediense</name>
    <dbReference type="NCBI Taxonomy" id="73780"/>
    <lineage>
        <taxon>Bacteria</taxon>
        <taxon>Pseudomonadati</taxon>
        <taxon>Pseudomonadota</taxon>
        <taxon>Gammaproteobacteria</taxon>
        <taxon>Methylococcales</taxon>
        <taxon>Methylococcaceae</taxon>
        <taxon>Methylocaldum</taxon>
    </lineage>
</organism>
<keyword evidence="2" id="KW-1185">Reference proteome</keyword>
<dbReference type="InterPro" id="IPR036439">
    <property type="entry name" value="Dockerin_dom_sf"/>
</dbReference>
<dbReference type="SUPFAM" id="SSF63446">
    <property type="entry name" value="Type I dockerin domain"/>
    <property type="match status" value="1"/>
</dbReference>
<dbReference type="InterPro" id="IPR036278">
    <property type="entry name" value="Sialidase_sf"/>
</dbReference>
<evidence type="ECO:0000313" key="2">
    <source>
        <dbReference type="Proteomes" id="UP001162030"/>
    </source>
</evidence>
<dbReference type="EMBL" id="OX458333">
    <property type="protein sequence ID" value="CAI8937376.1"/>
    <property type="molecule type" value="Genomic_DNA"/>
</dbReference>